<evidence type="ECO:0000313" key="1">
    <source>
        <dbReference type="EMBL" id="CAD7441087.1"/>
    </source>
</evidence>
<sequence length="110" mass="11928">MTVVNTGQETYHLTTDTVRCCQIVTPQDTHCQRMDLVGGDMGSIPGGVHTNITFIIPTIVSTMTGGGDTYERGVALVLPFLSRANQRPIPINMASQLSLTDKTPLYKGFN</sequence>
<protein>
    <submittedName>
        <fullName evidence="1">Uncharacterized protein</fullName>
    </submittedName>
</protein>
<reference evidence="1" key="1">
    <citation type="submission" date="2020-11" db="EMBL/GenBank/DDBJ databases">
        <authorList>
            <person name="Tran Van P."/>
        </authorList>
    </citation>
    <scope>NUCLEOTIDE SEQUENCE</scope>
</reference>
<organism evidence="1">
    <name type="scientific">Timema bartmani</name>
    <dbReference type="NCBI Taxonomy" id="61472"/>
    <lineage>
        <taxon>Eukaryota</taxon>
        <taxon>Metazoa</taxon>
        <taxon>Ecdysozoa</taxon>
        <taxon>Arthropoda</taxon>
        <taxon>Hexapoda</taxon>
        <taxon>Insecta</taxon>
        <taxon>Pterygota</taxon>
        <taxon>Neoptera</taxon>
        <taxon>Polyneoptera</taxon>
        <taxon>Phasmatodea</taxon>
        <taxon>Timematodea</taxon>
        <taxon>Timematoidea</taxon>
        <taxon>Timematidae</taxon>
        <taxon>Timema</taxon>
    </lineage>
</organism>
<dbReference type="AlphaFoldDB" id="A0A7R9EU42"/>
<dbReference type="EMBL" id="OD565193">
    <property type="protein sequence ID" value="CAD7441087.1"/>
    <property type="molecule type" value="Genomic_DNA"/>
</dbReference>
<name>A0A7R9EU42_9NEOP</name>
<accession>A0A7R9EU42</accession>
<gene>
    <name evidence="1" type="ORF">TBIB3V08_LOCUS3561</name>
</gene>
<proteinExistence type="predicted"/>